<comment type="caution">
    <text evidence="14">The sequence shown here is derived from an EMBL/GenBank/DDBJ whole genome shotgun (WGS) entry which is preliminary data.</text>
</comment>
<dbReference type="InterPro" id="IPR009080">
    <property type="entry name" value="tRNAsynth_Ia_anticodon-bd"/>
</dbReference>
<dbReference type="Pfam" id="PF05746">
    <property type="entry name" value="DALR_1"/>
    <property type="match status" value="1"/>
</dbReference>
<evidence type="ECO:0000313" key="14">
    <source>
        <dbReference type="EMBL" id="KAF2903214.1"/>
    </source>
</evidence>
<dbReference type="InterPro" id="IPR008909">
    <property type="entry name" value="DALR_anticod-bd"/>
</dbReference>
<dbReference type="Pfam" id="PF00750">
    <property type="entry name" value="tRNA-synt_1d"/>
    <property type="match status" value="1"/>
</dbReference>
<dbReference type="Gene3D" id="1.10.730.10">
    <property type="entry name" value="Isoleucyl-tRNA Synthetase, Domain 1"/>
    <property type="match status" value="1"/>
</dbReference>
<dbReference type="OrthoDB" id="68056at2759"/>
<evidence type="ECO:0000259" key="13">
    <source>
        <dbReference type="SMART" id="SM00836"/>
    </source>
</evidence>
<dbReference type="FunFam" id="1.10.730.10:FF:000006">
    <property type="entry name" value="Arginyl-tRNA synthetase 2, mitochondrial"/>
    <property type="match status" value="1"/>
</dbReference>
<dbReference type="SUPFAM" id="SSF47323">
    <property type="entry name" value="Anticodon-binding domain of a subclass of class I aminoacyl-tRNA synthetases"/>
    <property type="match status" value="1"/>
</dbReference>
<dbReference type="PRINTS" id="PR01038">
    <property type="entry name" value="TRNASYNTHARG"/>
</dbReference>
<keyword evidence="3 12" id="KW-0436">Ligase</keyword>
<dbReference type="Gene3D" id="3.40.50.620">
    <property type="entry name" value="HUPs"/>
    <property type="match status" value="1"/>
</dbReference>
<dbReference type="FunFam" id="3.40.50.620:FF:000058">
    <property type="entry name" value="Mitochondrial arginyl-tRNA synthetase"/>
    <property type="match status" value="1"/>
</dbReference>
<dbReference type="NCBIfam" id="TIGR00456">
    <property type="entry name" value="argS"/>
    <property type="match status" value="1"/>
</dbReference>
<evidence type="ECO:0000256" key="5">
    <source>
        <dbReference type="ARBA" id="ARBA00022840"/>
    </source>
</evidence>
<keyword evidence="15" id="KW-1185">Reference proteome</keyword>
<evidence type="ECO:0000256" key="11">
    <source>
        <dbReference type="ARBA" id="ARBA00049595"/>
    </source>
</evidence>
<dbReference type="GO" id="GO:0006420">
    <property type="term" value="P:arginyl-tRNA aminoacylation"/>
    <property type="evidence" value="ECO:0007669"/>
    <property type="project" value="InterPro"/>
</dbReference>
<dbReference type="GO" id="GO:0005524">
    <property type="term" value="F:ATP binding"/>
    <property type="evidence" value="ECO:0007669"/>
    <property type="project" value="UniProtKB-KW"/>
</dbReference>
<evidence type="ECO:0000256" key="12">
    <source>
        <dbReference type="RuleBase" id="RU363038"/>
    </source>
</evidence>
<dbReference type="GO" id="GO:0005739">
    <property type="term" value="C:mitochondrion"/>
    <property type="evidence" value="ECO:0007669"/>
    <property type="project" value="TreeGrafter"/>
</dbReference>
<gene>
    <name evidence="14" type="ORF">ILUMI_02971</name>
</gene>
<dbReference type="AlphaFoldDB" id="A0A8K0DFH2"/>
<dbReference type="PANTHER" id="PTHR11956">
    <property type="entry name" value="ARGINYL-TRNA SYNTHETASE"/>
    <property type="match status" value="1"/>
</dbReference>
<evidence type="ECO:0000256" key="1">
    <source>
        <dbReference type="ARBA" id="ARBA00005594"/>
    </source>
</evidence>
<organism evidence="14 15">
    <name type="scientific">Ignelater luminosus</name>
    <name type="common">Cucubano</name>
    <name type="synonym">Pyrophorus luminosus</name>
    <dbReference type="NCBI Taxonomy" id="2038154"/>
    <lineage>
        <taxon>Eukaryota</taxon>
        <taxon>Metazoa</taxon>
        <taxon>Ecdysozoa</taxon>
        <taxon>Arthropoda</taxon>
        <taxon>Hexapoda</taxon>
        <taxon>Insecta</taxon>
        <taxon>Pterygota</taxon>
        <taxon>Neoptera</taxon>
        <taxon>Endopterygota</taxon>
        <taxon>Coleoptera</taxon>
        <taxon>Polyphaga</taxon>
        <taxon>Elateriformia</taxon>
        <taxon>Elateroidea</taxon>
        <taxon>Elateridae</taxon>
        <taxon>Agrypninae</taxon>
        <taxon>Pyrophorini</taxon>
        <taxon>Ignelater</taxon>
    </lineage>
</organism>
<evidence type="ECO:0000256" key="9">
    <source>
        <dbReference type="ARBA" id="ARBA00039495"/>
    </source>
</evidence>
<comment type="catalytic activity">
    <reaction evidence="10">
        <text>tRNA(Arg) + L-arginine + ATP = L-arginyl-tRNA(Arg) + AMP + diphosphate</text>
        <dbReference type="Rhea" id="RHEA:20301"/>
        <dbReference type="Rhea" id="RHEA-COMP:9658"/>
        <dbReference type="Rhea" id="RHEA-COMP:9673"/>
        <dbReference type="ChEBI" id="CHEBI:30616"/>
        <dbReference type="ChEBI" id="CHEBI:32682"/>
        <dbReference type="ChEBI" id="CHEBI:33019"/>
        <dbReference type="ChEBI" id="CHEBI:78442"/>
        <dbReference type="ChEBI" id="CHEBI:78513"/>
        <dbReference type="ChEBI" id="CHEBI:456215"/>
        <dbReference type="EC" id="6.1.1.19"/>
    </reaction>
</comment>
<evidence type="ECO:0000256" key="7">
    <source>
        <dbReference type="ARBA" id="ARBA00023146"/>
    </source>
</evidence>
<keyword evidence="4 12" id="KW-0547">Nucleotide-binding</keyword>
<dbReference type="PANTHER" id="PTHR11956:SF11">
    <property type="entry name" value="ARGININE--TRNA LIGASE, MITOCHONDRIAL-RELATED"/>
    <property type="match status" value="1"/>
</dbReference>
<dbReference type="Proteomes" id="UP000801492">
    <property type="component" value="Unassembled WGS sequence"/>
</dbReference>
<dbReference type="EC" id="6.1.1.19" evidence="2"/>
<reference evidence="14" key="1">
    <citation type="submission" date="2019-08" db="EMBL/GenBank/DDBJ databases">
        <title>The genome of the North American firefly Photinus pyralis.</title>
        <authorList>
            <consortium name="Photinus pyralis genome working group"/>
            <person name="Fallon T.R."/>
            <person name="Sander Lower S.E."/>
            <person name="Weng J.-K."/>
        </authorList>
    </citation>
    <scope>NUCLEOTIDE SEQUENCE</scope>
    <source>
        <strain evidence="14">TRF0915ILg1</strain>
        <tissue evidence="14">Whole body</tissue>
    </source>
</reference>
<evidence type="ECO:0000256" key="2">
    <source>
        <dbReference type="ARBA" id="ARBA00012837"/>
    </source>
</evidence>
<protein>
    <recommendedName>
        <fullName evidence="9">Probable arginine--tRNA ligase, mitochondrial</fullName>
        <ecNumber evidence="2">6.1.1.19</ecNumber>
    </recommendedName>
    <alternativeName>
        <fullName evidence="8">Arginyl-tRNA synthetase</fullName>
    </alternativeName>
</protein>
<evidence type="ECO:0000313" key="15">
    <source>
        <dbReference type="Proteomes" id="UP000801492"/>
    </source>
</evidence>
<dbReference type="InterPro" id="IPR035684">
    <property type="entry name" value="ArgRS_core"/>
</dbReference>
<dbReference type="SMART" id="SM00836">
    <property type="entry name" value="DALR_1"/>
    <property type="match status" value="1"/>
</dbReference>
<dbReference type="SUPFAM" id="SSF52374">
    <property type="entry name" value="Nucleotidylyl transferase"/>
    <property type="match status" value="1"/>
</dbReference>
<dbReference type="GO" id="GO:0004814">
    <property type="term" value="F:arginine-tRNA ligase activity"/>
    <property type="evidence" value="ECO:0007669"/>
    <property type="project" value="UniProtKB-EC"/>
</dbReference>
<evidence type="ECO:0000256" key="10">
    <source>
        <dbReference type="ARBA" id="ARBA00049339"/>
    </source>
</evidence>
<evidence type="ECO:0000256" key="3">
    <source>
        <dbReference type="ARBA" id="ARBA00022598"/>
    </source>
</evidence>
<evidence type="ECO:0000256" key="8">
    <source>
        <dbReference type="ARBA" id="ARBA00033033"/>
    </source>
</evidence>
<keyword evidence="7 12" id="KW-0030">Aminoacyl-tRNA synthetase</keyword>
<dbReference type="InterPro" id="IPR001278">
    <property type="entry name" value="Arg-tRNA-ligase"/>
</dbReference>
<evidence type="ECO:0000256" key="4">
    <source>
        <dbReference type="ARBA" id="ARBA00022741"/>
    </source>
</evidence>
<comment type="function">
    <text evidence="11">Catalyzes the attachment of arginine to tRNA(Arg) in a two-step reaction: arginine is first activated by ATP to form Arg-AMP and then transferred to the acceptor end of tRNA(Arg).</text>
</comment>
<name>A0A8K0DFH2_IGNLU</name>
<evidence type="ECO:0000256" key="6">
    <source>
        <dbReference type="ARBA" id="ARBA00022917"/>
    </source>
</evidence>
<feature type="domain" description="DALR anticodon binding" evidence="13">
    <location>
        <begin position="449"/>
        <end position="564"/>
    </location>
</feature>
<dbReference type="EMBL" id="VTPC01001080">
    <property type="protein sequence ID" value="KAF2903214.1"/>
    <property type="molecule type" value="Genomic_DNA"/>
</dbReference>
<keyword evidence="5 12" id="KW-0067">ATP-binding</keyword>
<dbReference type="GO" id="GO:0032543">
    <property type="term" value="P:mitochondrial translation"/>
    <property type="evidence" value="ECO:0007669"/>
    <property type="project" value="TreeGrafter"/>
</dbReference>
<accession>A0A8K0DFH2</accession>
<proteinExistence type="inferred from homology"/>
<sequence length="564" mass="64731">MSAKLKLYLGRKMIECLKKNPDIVPAQLKPLIQIGIPPSDNDIEMSLPINALENRLGISSINEILKIQPDDIIQNIHCIKDRANRKISFEINRNIFVKDVIENCTAPDINFEPKEIVIEYSSPNIAKPFHFGHLRSTIIGNFIANLHSYLNNNVTRLNYLGDWGTQFGFIRIGVEKLNYSNEDIKKNPIKLLYESYVHANRLAENDPEITELARKRFSNLEKGASDDLCQWKTFMGYTIDELQVMYGRLGVKFDEYNYESMYSAKDIQDVVDILKKKNILQVQPDGKQTASVNDRKVSLIKSDGSTLYLTRDIAAAIDRFKKYQFDQMYYVVENGQNDHFNALKDLLHKMEFPWAGCIKHVKFGRIRGMSTRKGNVVFLKDILDETRELMVKKQIESPNTKAPITDEETSDTLGVSCVIVNDLKQRRQKDYEFSWDRVLQVQGDSGIKLQYTHCRLCSLEMNSGAIPTQECVPELIDHPEVTSLVREIARFHDVLYNAHQQLESCILVTYLFHLCNHINRALKVLKVKGQEPTIASQRLLVFTAARDVLGQGMRILGIKPLTRM</sequence>
<dbReference type="InterPro" id="IPR014729">
    <property type="entry name" value="Rossmann-like_a/b/a_fold"/>
</dbReference>
<keyword evidence="6 12" id="KW-0648">Protein biosynthesis</keyword>
<comment type="similarity">
    <text evidence="1 12">Belongs to the class-I aminoacyl-tRNA synthetase family.</text>
</comment>